<dbReference type="AlphaFoldDB" id="A0A815N426"/>
<evidence type="ECO:0000313" key="2">
    <source>
        <dbReference type="Proteomes" id="UP000663852"/>
    </source>
</evidence>
<name>A0A815N426_ADIRI</name>
<dbReference type="EMBL" id="CAJNOJ010000391">
    <property type="protein sequence ID" value="CAF1429794.1"/>
    <property type="molecule type" value="Genomic_DNA"/>
</dbReference>
<evidence type="ECO:0000313" key="1">
    <source>
        <dbReference type="EMBL" id="CAF1429794.1"/>
    </source>
</evidence>
<comment type="caution">
    <text evidence="1">The sequence shown here is derived from an EMBL/GenBank/DDBJ whole genome shotgun (WGS) entry which is preliminary data.</text>
</comment>
<organism evidence="1 2">
    <name type="scientific">Adineta ricciae</name>
    <name type="common">Rotifer</name>
    <dbReference type="NCBI Taxonomy" id="249248"/>
    <lineage>
        <taxon>Eukaryota</taxon>
        <taxon>Metazoa</taxon>
        <taxon>Spiralia</taxon>
        <taxon>Gnathifera</taxon>
        <taxon>Rotifera</taxon>
        <taxon>Eurotatoria</taxon>
        <taxon>Bdelloidea</taxon>
        <taxon>Adinetida</taxon>
        <taxon>Adinetidae</taxon>
        <taxon>Adineta</taxon>
    </lineage>
</organism>
<accession>A0A815N426</accession>
<reference evidence="1" key="1">
    <citation type="submission" date="2021-02" db="EMBL/GenBank/DDBJ databases">
        <authorList>
            <person name="Nowell W R."/>
        </authorList>
    </citation>
    <scope>NUCLEOTIDE SEQUENCE</scope>
</reference>
<sequence>MAEMIYHHDGELLFFEKPLITAVSAGVRKPNKRSDFRGSIKPLTPTPSRTMIYRGFDRKSFFVGHTHPQYCN</sequence>
<dbReference type="Proteomes" id="UP000663852">
    <property type="component" value="Unassembled WGS sequence"/>
</dbReference>
<gene>
    <name evidence="1" type="ORF">EDS130_LOCUS38122</name>
</gene>
<proteinExistence type="predicted"/>
<protein>
    <submittedName>
        <fullName evidence="1">Uncharacterized protein</fullName>
    </submittedName>
</protein>